<dbReference type="SUPFAM" id="SSF48403">
    <property type="entry name" value="Ankyrin repeat"/>
    <property type="match status" value="1"/>
</dbReference>
<evidence type="ECO:0000313" key="3">
    <source>
        <dbReference type="EMBL" id="BCS82514.1"/>
    </source>
</evidence>
<accession>A0ABM7NQV0</accession>
<dbReference type="GeneID" id="80557719"/>
<dbReference type="Gene3D" id="1.25.40.20">
    <property type="entry name" value="Ankyrin repeat-containing domain"/>
    <property type="match status" value="3"/>
</dbReference>
<reference evidence="3 4" key="1">
    <citation type="submission" date="2021-02" db="EMBL/GenBank/DDBJ databases">
        <title>Cotonvirus japonicus, which uses Golgi apparatus of host cells for its virion factory, phylogenetically links tailed tupanvirus and icosahedral mimivirus.</title>
        <authorList>
            <person name="Takahashi H."/>
            <person name="Fukaya S."/>
            <person name="Song C."/>
            <person name="Murata K."/>
            <person name="Takemura M."/>
        </authorList>
    </citation>
    <scope>NUCLEOTIDE SEQUENCE [LARGE SCALE GENOMIC DNA]</scope>
</reference>
<protein>
    <submittedName>
        <fullName evidence="3">Ankyrin repeat protein</fullName>
    </submittedName>
</protein>
<dbReference type="PROSITE" id="PS50297">
    <property type="entry name" value="ANK_REP_REGION"/>
    <property type="match status" value="2"/>
</dbReference>
<dbReference type="InterPro" id="IPR002110">
    <property type="entry name" value="Ankyrin_rpt"/>
</dbReference>
<keyword evidence="4" id="KW-1185">Reference proteome</keyword>
<proteinExistence type="predicted"/>
<sequence length="372" mass="42502">MSLNELGKNILILILNKLEIYDQFKIIFSSKNFIYLFECLNFIPHDIVYYASLYGNLNIVKYLENQGHITNYNDCLACACSSLGKDFELVKYLVDCGANVQFNDSEALYNACIIGDLKIVEFLLECGSDPNSRNNSPIINACSYGYIDIVKLLIKYESIIPDNLPLEHACSYGYIDIVKLLFETIIFTKDSINTACYYAIMPGHYDIVIELIKNGADINDHSYNLINAVRTGNLKLVKLLIDNNFDYNVSCDYLTDYLTEAINNNHVDIVKYFVDLGIYDCEKINNDVYLYYSCKNNNEILIKYFIELGSDINCHNSYPLFVAINTGNLSLLHYLIENGADIISYGYEDINNTSNPKKLDMIKILSEYGYIK</sequence>
<dbReference type="PANTHER" id="PTHR24198:SF165">
    <property type="entry name" value="ANKYRIN REPEAT-CONTAINING PROTEIN-RELATED"/>
    <property type="match status" value="1"/>
</dbReference>
<dbReference type="PANTHER" id="PTHR24198">
    <property type="entry name" value="ANKYRIN REPEAT AND PROTEIN KINASE DOMAIN-CONTAINING PROTEIN"/>
    <property type="match status" value="1"/>
</dbReference>
<dbReference type="EMBL" id="AP024483">
    <property type="protein sequence ID" value="BCS82514.1"/>
    <property type="molecule type" value="Genomic_DNA"/>
</dbReference>
<dbReference type="Proteomes" id="UP001321479">
    <property type="component" value="Segment"/>
</dbReference>
<keyword evidence="1" id="KW-0677">Repeat</keyword>
<dbReference type="Pfam" id="PF00023">
    <property type="entry name" value="Ank"/>
    <property type="match status" value="1"/>
</dbReference>
<dbReference type="InterPro" id="IPR036770">
    <property type="entry name" value="Ankyrin_rpt-contain_sf"/>
</dbReference>
<dbReference type="Pfam" id="PF12796">
    <property type="entry name" value="Ank_2"/>
    <property type="match status" value="2"/>
</dbReference>
<dbReference type="PROSITE" id="PS50088">
    <property type="entry name" value="ANK_REPEAT"/>
    <property type="match status" value="3"/>
</dbReference>
<organism evidence="3 4">
    <name type="scientific">Cotonvirus japonicus</name>
    <dbReference type="NCBI Taxonomy" id="2811091"/>
    <lineage>
        <taxon>Viruses</taxon>
        <taxon>Varidnaviria</taxon>
        <taxon>Bamfordvirae</taxon>
        <taxon>Nucleocytoviricota</taxon>
        <taxon>Megaviricetes</taxon>
        <taxon>Imitervirales</taxon>
        <taxon>Mimiviridae</taxon>
        <taxon>Megamimivirinae</taxon>
        <taxon>Cotonvirus</taxon>
        <taxon>Cotonvirus japonicum</taxon>
    </lineage>
</organism>
<keyword evidence="2" id="KW-0040">ANK repeat</keyword>
<dbReference type="RefSeq" id="YP_010841122.1">
    <property type="nucleotide sequence ID" value="NC_079139.1"/>
</dbReference>
<evidence type="ECO:0000256" key="1">
    <source>
        <dbReference type="ARBA" id="ARBA00022737"/>
    </source>
</evidence>
<evidence type="ECO:0000313" key="4">
    <source>
        <dbReference type="Proteomes" id="UP001321479"/>
    </source>
</evidence>
<name>A0ABM7NQV0_9VIRU</name>
<evidence type="ECO:0000256" key="2">
    <source>
        <dbReference type="ARBA" id="ARBA00023043"/>
    </source>
</evidence>
<dbReference type="SMART" id="SM00248">
    <property type="entry name" value="ANK"/>
    <property type="match status" value="9"/>
</dbReference>